<organism evidence="1 2">
    <name type="scientific">Kribbella solani</name>
    <dbReference type="NCBI Taxonomy" id="236067"/>
    <lineage>
        <taxon>Bacteria</taxon>
        <taxon>Bacillati</taxon>
        <taxon>Actinomycetota</taxon>
        <taxon>Actinomycetes</taxon>
        <taxon>Propionibacteriales</taxon>
        <taxon>Kribbellaceae</taxon>
        <taxon>Kribbella</taxon>
    </lineage>
</organism>
<dbReference type="EMBL" id="JACHNF010000001">
    <property type="protein sequence ID" value="MBB5981281.1"/>
    <property type="molecule type" value="Genomic_DNA"/>
</dbReference>
<gene>
    <name evidence="1" type="ORF">HDA44_004622</name>
</gene>
<dbReference type="RefSeq" id="WP_184837642.1">
    <property type="nucleotide sequence ID" value="NZ_BAAAVN010000009.1"/>
</dbReference>
<comment type="caution">
    <text evidence="1">The sequence shown here is derived from an EMBL/GenBank/DDBJ whole genome shotgun (WGS) entry which is preliminary data.</text>
</comment>
<reference evidence="1 2" key="1">
    <citation type="submission" date="2020-08" db="EMBL/GenBank/DDBJ databases">
        <title>Sequencing the genomes of 1000 actinobacteria strains.</title>
        <authorList>
            <person name="Klenk H.-P."/>
        </authorList>
    </citation>
    <scope>NUCLEOTIDE SEQUENCE [LARGE SCALE GENOMIC DNA]</scope>
    <source>
        <strain evidence="1 2">DSM 17294</strain>
    </source>
</reference>
<dbReference type="AlphaFoldDB" id="A0A841DTL0"/>
<protein>
    <submittedName>
        <fullName evidence="1">Uncharacterized protein</fullName>
    </submittedName>
</protein>
<evidence type="ECO:0000313" key="2">
    <source>
        <dbReference type="Proteomes" id="UP000558997"/>
    </source>
</evidence>
<keyword evidence="2" id="KW-1185">Reference proteome</keyword>
<sequence>MTFDGLDAELVWEQRWVGRPVDTHFSAGGSSPLARADDTNRLAAHATLGDRVEDDDDEESDLLKVAAGIALGVLMSVGVYKATPHVKTWWKERRAKKVADSESGELAVGADASERDTVGVAAFASEVEVVLAEQRAEMSSVEAQRRVLEIMLAAAVIAGNMRALSDAQLEHSAPEELRSALDKLTVPQVTDSLNRMLGADSTLLGEQASADVMKLFGGGRAIDGRYVPLRGEMIQEALRLPRAT</sequence>
<dbReference type="Proteomes" id="UP000558997">
    <property type="component" value="Unassembled WGS sequence"/>
</dbReference>
<evidence type="ECO:0000313" key="1">
    <source>
        <dbReference type="EMBL" id="MBB5981281.1"/>
    </source>
</evidence>
<accession>A0A841DTL0</accession>
<proteinExistence type="predicted"/>
<name>A0A841DTL0_9ACTN</name>